<keyword evidence="2" id="KW-1185">Reference proteome</keyword>
<evidence type="ECO:0000313" key="2">
    <source>
        <dbReference type="Proteomes" id="UP000308600"/>
    </source>
</evidence>
<protein>
    <submittedName>
        <fullName evidence="1">Uncharacterized protein</fullName>
    </submittedName>
</protein>
<name>A0ACD3A0A5_9AGAR</name>
<proteinExistence type="predicted"/>
<dbReference type="Proteomes" id="UP000308600">
    <property type="component" value="Unassembled WGS sequence"/>
</dbReference>
<dbReference type="EMBL" id="ML209072">
    <property type="protein sequence ID" value="TFK59132.1"/>
    <property type="molecule type" value="Genomic_DNA"/>
</dbReference>
<evidence type="ECO:0000313" key="1">
    <source>
        <dbReference type="EMBL" id="TFK59132.1"/>
    </source>
</evidence>
<accession>A0ACD3A0A5</accession>
<feature type="non-terminal residue" evidence="1">
    <location>
        <position position="1"/>
    </location>
</feature>
<gene>
    <name evidence="1" type="ORF">BDN72DRAFT_851448</name>
</gene>
<sequence>RQWGIARARTFEVVSCRGVLGETYDLGVCSPLPCGFFSLKQLDYRNLYSHGGTHSNSSHGTTHTFPISNSFRTSTTIPTADLSAPESTPTTPFNVQLPFIMRAIGPNVTIGSSPNGQNPTILSFRRWPRSTTAVASDFRV</sequence>
<reference evidence="1 2" key="1">
    <citation type="journal article" date="2019" name="Nat. Ecol. Evol.">
        <title>Megaphylogeny resolves global patterns of mushroom evolution.</title>
        <authorList>
            <person name="Varga T."/>
            <person name="Krizsan K."/>
            <person name="Foldi C."/>
            <person name="Dima B."/>
            <person name="Sanchez-Garcia M."/>
            <person name="Sanchez-Ramirez S."/>
            <person name="Szollosi G.J."/>
            <person name="Szarkandi J.G."/>
            <person name="Papp V."/>
            <person name="Albert L."/>
            <person name="Andreopoulos W."/>
            <person name="Angelini C."/>
            <person name="Antonin V."/>
            <person name="Barry K.W."/>
            <person name="Bougher N.L."/>
            <person name="Buchanan P."/>
            <person name="Buyck B."/>
            <person name="Bense V."/>
            <person name="Catcheside P."/>
            <person name="Chovatia M."/>
            <person name="Cooper J."/>
            <person name="Damon W."/>
            <person name="Desjardin D."/>
            <person name="Finy P."/>
            <person name="Geml J."/>
            <person name="Haridas S."/>
            <person name="Hughes K."/>
            <person name="Justo A."/>
            <person name="Karasinski D."/>
            <person name="Kautmanova I."/>
            <person name="Kiss B."/>
            <person name="Kocsube S."/>
            <person name="Kotiranta H."/>
            <person name="LaButti K.M."/>
            <person name="Lechner B.E."/>
            <person name="Liimatainen K."/>
            <person name="Lipzen A."/>
            <person name="Lukacs Z."/>
            <person name="Mihaltcheva S."/>
            <person name="Morgado L.N."/>
            <person name="Niskanen T."/>
            <person name="Noordeloos M.E."/>
            <person name="Ohm R.A."/>
            <person name="Ortiz-Santana B."/>
            <person name="Ovrebo C."/>
            <person name="Racz N."/>
            <person name="Riley R."/>
            <person name="Savchenko A."/>
            <person name="Shiryaev A."/>
            <person name="Soop K."/>
            <person name="Spirin V."/>
            <person name="Szebenyi C."/>
            <person name="Tomsovsky M."/>
            <person name="Tulloss R.E."/>
            <person name="Uehling J."/>
            <person name="Grigoriev I.V."/>
            <person name="Vagvolgyi C."/>
            <person name="Papp T."/>
            <person name="Martin F.M."/>
            <person name="Miettinen O."/>
            <person name="Hibbett D.S."/>
            <person name="Nagy L.G."/>
        </authorList>
    </citation>
    <scope>NUCLEOTIDE SEQUENCE [LARGE SCALE GENOMIC DNA]</scope>
    <source>
        <strain evidence="1 2">NL-1719</strain>
    </source>
</reference>
<organism evidence="1 2">
    <name type="scientific">Pluteus cervinus</name>
    <dbReference type="NCBI Taxonomy" id="181527"/>
    <lineage>
        <taxon>Eukaryota</taxon>
        <taxon>Fungi</taxon>
        <taxon>Dikarya</taxon>
        <taxon>Basidiomycota</taxon>
        <taxon>Agaricomycotina</taxon>
        <taxon>Agaricomycetes</taxon>
        <taxon>Agaricomycetidae</taxon>
        <taxon>Agaricales</taxon>
        <taxon>Pluteineae</taxon>
        <taxon>Pluteaceae</taxon>
        <taxon>Pluteus</taxon>
    </lineage>
</organism>